<reference evidence="1 2" key="1">
    <citation type="submission" date="2022-12" db="EMBL/GenBank/DDBJ databases">
        <title>Chitinophagaceae gen. sp. nov., a new member of the family Chitinophagaceae, isolated from soil in a chemical factory.</title>
        <authorList>
            <person name="Ke Z."/>
        </authorList>
    </citation>
    <scope>NUCLEOTIDE SEQUENCE [LARGE SCALE GENOMIC DNA]</scope>
    <source>
        <strain evidence="1 2">LY-5</strain>
    </source>
</reference>
<accession>A0ABT4UH83</accession>
<sequence>MGSIYRKLLNSIGYKVLKNGTKQNSFTIFSNDCYGAEIYKALRTPYQTPFVGLMLMAPCYIKFLKNPKYYLSLDLQFTDVSKYEDCDALHATKKYPIAVLDDIEIHFLHYKSSKEAIEKWTSRKERIQWEHIRVNFTIDKDYGTEIHLKEFHSLPYEHKVSFSKKTYPEYSDNFTIQNFQSNALALFRESLTAFNLTGWLNGGSLKLRNWSDTIRANVLKFTVNR</sequence>
<dbReference type="EMBL" id="JAQGEF010000004">
    <property type="protein sequence ID" value="MDA3614196.1"/>
    <property type="molecule type" value="Genomic_DNA"/>
</dbReference>
<dbReference type="InterPro" id="IPR037226">
    <property type="entry name" value="CAC2185-like_sf"/>
</dbReference>
<comment type="caution">
    <text evidence="1">The sequence shown here is derived from an EMBL/GenBank/DDBJ whole genome shotgun (WGS) entry which is preliminary data.</text>
</comment>
<keyword evidence="2" id="KW-1185">Reference proteome</keyword>
<dbReference type="RefSeq" id="WP_407030519.1">
    <property type="nucleotide sequence ID" value="NZ_JAQGEF010000004.1"/>
</dbReference>
<name>A0ABT4UH83_9BACT</name>
<dbReference type="Pfam" id="PF08942">
    <property type="entry name" value="DUF1919"/>
    <property type="match status" value="1"/>
</dbReference>
<protein>
    <submittedName>
        <fullName evidence="1">DUF1919 domain-containing protein</fullName>
    </submittedName>
</protein>
<dbReference type="SUPFAM" id="SSF142795">
    <property type="entry name" value="CAC2185-like"/>
    <property type="match status" value="1"/>
</dbReference>
<proteinExistence type="predicted"/>
<gene>
    <name evidence="1" type="ORF">O3P16_05215</name>
</gene>
<organism evidence="1 2">
    <name type="scientific">Polluticaenibacter yanchengensis</name>
    <dbReference type="NCBI Taxonomy" id="3014562"/>
    <lineage>
        <taxon>Bacteria</taxon>
        <taxon>Pseudomonadati</taxon>
        <taxon>Bacteroidota</taxon>
        <taxon>Chitinophagia</taxon>
        <taxon>Chitinophagales</taxon>
        <taxon>Chitinophagaceae</taxon>
        <taxon>Polluticaenibacter</taxon>
    </lineage>
</organism>
<dbReference type="Proteomes" id="UP001210231">
    <property type="component" value="Unassembled WGS sequence"/>
</dbReference>
<dbReference type="InterPro" id="IPR015037">
    <property type="entry name" value="DUF1919"/>
</dbReference>
<evidence type="ECO:0000313" key="2">
    <source>
        <dbReference type="Proteomes" id="UP001210231"/>
    </source>
</evidence>
<evidence type="ECO:0000313" key="1">
    <source>
        <dbReference type="EMBL" id="MDA3614196.1"/>
    </source>
</evidence>